<name>A0A0E9RBH8_ANGAN</name>
<dbReference type="EMBL" id="GBXM01082762">
    <property type="protein sequence ID" value="JAH25815.1"/>
    <property type="molecule type" value="Transcribed_RNA"/>
</dbReference>
<evidence type="ECO:0000313" key="1">
    <source>
        <dbReference type="EMBL" id="JAH25815.1"/>
    </source>
</evidence>
<sequence>MWMHQVVLVFPSWSNLPRFL</sequence>
<reference evidence="1" key="2">
    <citation type="journal article" date="2015" name="Fish Shellfish Immunol.">
        <title>Early steps in the European eel (Anguilla anguilla)-Vibrio vulnificus interaction in the gills: Role of the RtxA13 toxin.</title>
        <authorList>
            <person name="Callol A."/>
            <person name="Pajuelo D."/>
            <person name="Ebbesson L."/>
            <person name="Teles M."/>
            <person name="MacKenzie S."/>
            <person name="Amaro C."/>
        </authorList>
    </citation>
    <scope>NUCLEOTIDE SEQUENCE</scope>
</reference>
<organism evidence="1">
    <name type="scientific">Anguilla anguilla</name>
    <name type="common">European freshwater eel</name>
    <name type="synonym">Muraena anguilla</name>
    <dbReference type="NCBI Taxonomy" id="7936"/>
    <lineage>
        <taxon>Eukaryota</taxon>
        <taxon>Metazoa</taxon>
        <taxon>Chordata</taxon>
        <taxon>Craniata</taxon>
        <taxon>Vertebrata</taxon>
        <taxon>Euteleostomi</taxon>
        <taxon>Actinopterygii</taxon>
        <taxon>Neopterygii</taxon>
        <taxon>Teleostei</taxon>
        <taxon>Anguilliformes</taxon>
        <taxon>Anguillidae</taxon>
        <taxon>Anguilla</taxon>
    </lineage>
</organism>
<dbReference type="AlphaFoldDB" id="A0A0E9RBH8"/>
<reference evidence="1" key="1">
    <citation type="submission" date="2014-11" db="EMBL/GenBank/DDBJ databases">
        <authorList>
            <person name="Amaro Gonzalez C."/>
        </authorList>
    </citation>
    <scope>NUCLEOTIDE SEQUENCE</scope>
</reference>
<accession>A0A0E9RBH8</accession>
<protein>
    <submittedName>
        <fullName evidence="1">Uncharacterized protein</fullName>
    </submittedName>
</protein>
<proteinExistence type="predicted"/>